<evidence type="ECO:0000256" key="3">
    <source>
        <dbReference type="ARBA" id="ARBA00022989"/>
    </source>
</evidence>
<comment type="caution">
    <text evidence="8">The sequence shown here is derived from an EMBL/GenBank/DDBJ whole genome shotgun (WGS) entry which is preliminary data.</text>
</comment>
<feature type="compositionally biased region" description="Basic and acidic residues" evidence="5">
    <location>
        <begin position="658"/>
        <end position="679"/>
    </location>
</feature>
<sequence length="720" mass="78017">MFLVSVIFTLASVCWADVDILGKRQSSNTTASFVSSVTSVPIPSQAPTVNSTAYDLTKHYCRLWRHSSVYVNGSIYIDSGNTYTPQGNTTFNTTRPGEYDSGQNVNLLVIDLSKNFTENDTFPYRTINKPPGVPPALEDSALWYSAVTRKLYQLGGWFSRSGTPSTPGYIQQGSIPKAAIWEFDLDTEAWSEPDDFQTVDTGKKIDRPGAAAYCDAPSLNQSFIFEGFVQQMSDPDYADYPIYDTYKFIEGMLRLDTSEPQSPVLTNISIPTFLRPRLDGSMIHVPVGDKGILVLIGGQTPSSPDTPWGVPVEHASWGNIMINMTEIDIYDIESGYWFRQKTFDAGDGIPSGRGAMCLELIPATDGSSWNIILVAGILTFDSKGSTSRQEIWALSLPTFQWVRLYGKDGDHTCHLVGENLLIIGGMDRTLPSGSGDATYCQSSMPARIFSMPLMNYTGTFDYAGSQRPALLPSAIVSAIGGTVSGGALKTAPEEANDNYLQYIFNTRLERPFYTPPPTYVLATVNETNVTSSSTPISSPTQSASVAPNRGSGSNNAGAIAGGVIGGVTGLALIGFLLFCFIVRPRKRKSEEKRRSELPSYQESKGHPPVEIADRDTREGAHSPPVEMPIPGSPTPLGWNSDRVGEEGDNVTQLVGARSENHDGDQWGRGHRRGDSDSRFSEVSNDSNTNSGSTAIRGVGVHGSPPVSPRIPRKNVGLSGT</sequence>
<keyword evidence="4 6" id="KW-0472">Membrane</keyword>
<comment type="subcellular location">
    <subcellularLocation>
        <location evidence="1">Membrane</location>
        <topology evidence="1">Single-pass membrane protein</topology>
    </subcellularLocation>
</comment>
<feature type="compositionally biased region" description="Polar residues" evidence="5">
    <location>
        <begin position="680"/>
        <end position="693"/>
    </location>
</feature>
<feature type="compositionally biased region" description="Basic and acidic residues" evidence="5">
    <location>
        <begin position="603"/>
        <end position="620"/>
    </location>
</feature>
<keyword evidence="9" id="KW-1185">Reference proteome</keyword>
<evidence type="ECO:0000256" key="6">
    <source>
        <dbReference type="SAM" id="Phobius"/>
    </source>
</evidence>
<dbReference type="InterPro" id="IPR015915">
    <property type="entry name" value="Kelch-typ_b-propeller"/>
</dbReference>
<feature type="region of interest" description="Disordered" evidence="5">
    <location>
        <begin position="529"/>
        <end position="551"/>
    </location>
</feature>
<accession>A0A8H7W1S3</accession>
<keyword evidence="3 6" id="KW-1133">Transmembrane helix</keyword>
<organism evidence="8 9">
    <name type="scientific">Cadophora malorum</name>
    <dbReference type="NCBI Taxonomy" id="108018"/>
    <lineage>
        <taxon>Eukaryota</taxon>
        <taxon>Fungi</taxon>
        <taxon>Dikarya</taxon>
        <taxon>Ascomycota</taxon>
        <taxon>Pezizomycotina</taxon>
        <taxon>Leotiomycetes</taxon>
        <taxon>Helotiales</taxon>
        <taxon>Ploettnerulaceae</taxon>
        <taxon>Cadophora</taxon>
    </lineage>
</organism>
<dbReference type="AlphaFoldDB" id="A0A8H7W1S3"/>
<protein>
    <recommendedName>
        <fullName evidence="10">Kelch repeat protein</fullName>
    </recommendedName>
</protein>
<dbReference type="OrthoDB" id="10251809at2759"/>
<dbReference type="InterPro" id="IPR051694">
    <property type="entry name" value="Immunoregulatory_rcpt-like"/>
</dbReference>
<evidence type="ECO:0000256" key="1">
    <source>
        <dbReference type="ARBA" id="ARBA00004167"/>
    </source>
</evidence>
<dbReference type="EMBL" id="JAFJYH010000288">
    <property type="protein sequence ID" value="KAG4413950.1"/>
    <property type="molecule type" value="Genomic_DNA"/>
</dbReference>
<evidence type="ECO:0000256" key="2">
    <source>
        <dbReference type="ARBA" id="ARBA00022692"/>
    </source>
</evidence>
<dbReference type="Gene3D" id="2.120.10.80">
    <property type="entry name" value="Kelch-type beta propeller"/>
    <property type="match status" value="1"/>
</dbReference>
<dbReference type="PANTHER" id="PTHR15549">
    <property type="entry name" value="PAIRED IMMUNOGLOBULIN-LIKE TYPE 2 RECEPTOR"/>
    <property type="match status" value="1"/>
</dbReference>
<gene>
    <name evidence="8" type="ORF">IFR04_012917</name>
</gene>
<keyword evidence="7" id="KW-0732">Signal</keyword>
<feature type="transmembrane region" description="Helical" evidence="6">
    <location>
        <begin position="558"/>
        <end position="582"/>
    </location>
</feature>
<feature type="region of interest" description="Disordered" evidence="5">
    <location>
        <begin position="589"/>
        <end position="720"/>
    </location>
</feature>
<keyword evidence="2 6" id="KW-0812">Transmembrane</keyword>
<feature type="signal peptide" evidence="7">
    <location>
        <begin position="1"/>
        <end position="16"/>
    </location>
</feature>
<evidence type="ECO:0008006" key="10">
    <source>
        <dbReference type="Google" id="ProtNLM"/>
    </source>
</evidence>
<proteinExistence type="predicted"/>
<name>A0A8H7W1S3_9HELO</name>
<dbReference type="GO" id="GO:0071944">
    <property type="term" value="C:cell periphery"/>
    <property type="evidence" value="ECO:0007669"/>
    <property type="project" value="UniProtKB-ARBA"/>
</dbReference>
<evidence type="ECO:0000313" key="8">
    <source>
        <dbReference type="EMBL" id="KAG4413950.1"/>
    </source>
</evidence>
<feature type="chain" id="PRO_5034841473" description="Kelch repeat protein" evidence="7">
    <location>
        <begin position="17"/>
        <end position="720"/>
    </location>
</feature>
<dbReference type="SUPFAM" id="SSF50965">
    <property type="entry name" value="Galactose oxidase, central domain"/>
    <property type="match status" value="1"/>
</dbReference>
<dbReference type="InterPro" id="IPR011043">
    <property type="entry name" value="Gal_Oxase/kelch_b-propeller"/>
</dbReference>
<reference evidence="8" key="1">
    <citation type="submission" date="2021-02" db="EMBL/GenBank/DDBJ databases">
        <title>Genome sequence Cadophora malorum strain M34.</title>
        <authorList>
            <person name="Stefanovic E."/>
            <person name="Vu D."/>
            <person name="Scully C."/>
            <person name="Dijksterhuis J."/>
            <person name="Roader J."/>
            <person name="Houbraken J."/>
        </authorList>
    </citation>
    <scope>NUCLEOTIDE SEQUENCE</scope>
    <source>
        <strain evidence="8">M34</strain>
    </source>
</reference>
<evidence type="ECO:0000313" key="9">
    <source>
        <dbReference type="Proteomes" id="UP000664132"/>
    </source>
</evidence>
<evidence type="ECO:0000256" key="7">
    <source>
        <dbReference type="SAM" id="SignalP"/>
    </source>
</evidence>
<evidence type="ECO:0000256" key="5">
    <source>
        <dbReference type="SAM" id="MobiDB-lite"/>
    </source>
</evidence>
<dbReference type="Proteomes" id="UP000664132">
    <property type="component" value="Unassembled WGS sequence"/>
</dbReference>
<evidence type="ECO:0000256" key="4">
    <source>
        <dbReference type="ARBA" id="ARBA00023136"/>
    </source>
</evidence>
<dbReference type="GO" id="GO:0016020">
    <property type="term" value="C:membrane"/>
    <property type="evidence" value="ECO:0007669"/>
    <property type="project" value="UniProtKB-SubCell"/>
</dbReference>